<dbReference type="Proteomes" id="UP001324287">
    <property type="component" value="Chromosome"/>
</dbReference>
<evidence type="ECO:0000256" key="2">
    <source>
        <dbReference type="SAM" id="Phobius"/>
    </source>
</evidence>
<evidence type="ECO:0000256" key="1">
    <source>
        <dbReference type="SAM" id="MobiDB-lite"/>
    </source>
</evidence>
<reference evidence="3 4" key="1">
    <citation type="submission" date="2023-12" db="EMBL/GenBank/DDBJ databases">
        <title>Blastococcus brunescens sp. nov., an actonobacterium isolated from sandstone collected in sahara desert.</title>
        <authorList>
            <person name="Gtari M."/>
            <person name="Ghodhbane F."/>
        </authorList>
    </citation>
    <scope>NUCLEOTIDE SEQUENCE [LARGE SCALE GENOMIC DNA]</scope>
    <source>
        <strain evidence="3 4">BMG 8361</strain>
    </source>
</reference>
<proteinExistence type="predicted"/>
<keyword evidence="2" id="KW-0812">Transmembrane</keyword>
<dbReference type="EMBL" id="CP141261">
    <property type="protein sequence ID" value="WRL64375.1"/>
    <property type="molecule type" value="Genomic_DNA"/>
</dbReference>
<keyword evidence="4" id="KW-1185">Reference proteome</keyword>
<protein>
    <submittedName>
        <fullName evidence="3">Uncharacterized protein</fullName>
    </submittedName>
</protein>
<gene>
    <name evidence="3" type="ORF">U6N30_00460</name>
</gene>
<name>A0ABZ1B5T5_9ACTN</name>
<feature type="region of interest" description="Disordered" evidence="1">
    <location>
        <begin position="1"/>
        <end position="25"/>
    </location>
</feature>
<organism evidence="3 4">
    <name type="scientific">Blastococcus brunescens</name>
    <dbReference type="NCBI Taxonomy" id="1564165"/>
    <lineage>
        <taxon>Bacteria</taxon>
        <taxon>Bacillati</taxon>
        <taxon>Actinomycetota</taxon>
        <taxon>Actinomycetes</taxon>
        <taxon>Geodermatophilales</taxon>
        <taxon>Geodermatophilaceae</taxon>
        <taxon>Blastococcus</taxon>
    </lineage>
</organism>
<accession>A0ABZ1B5T5</accession>
<evidence type="ECO:0000313" key="4">
    <source>
        <dbReference type="Proteomes" id="UP001324287"/>
    </source>
</evidence>
<keyword evidence="2" id="KW-1133">Transmembrane helix</keyword>
<keyword evidence="2" id="KW-0472">Membrane</keyword>
<feature type="transmembrane region" description="Helical" evidence="2">
    <location>
        <begin position="33"/>
        <end position="52"/>
    </location>
</feature>
<sequence length="65" mass="6421">MSPRPHAGGLLLPGVEPDPAPARSRRPETLVQLALAVLAAGALVAGLALPVLSGVARGPTTSTTC</sequence>
<dbReference type="RefSeq" id="WP_324275702.1">
    <property type="nucleotide sequence ID" value="NZ_CP141261.1"/>
</dbReference>
<evidence type="ECO:0000313" key="3">
    <source>
        <dbReference type="EMBL" id="WRL64375.1"/>
    </source>
</evidence>